<dbReference type="InterPro" id="IPR004380">
    <property type="entry name" value="Asp_race"/>
</dbReference>
<reference evidence="4" key="1">
    <citation type="journal article" date="2019" name="Int. J. Syst. Evol. Microbiol.">
        <title>The Global Catalogue of Microorganisms (GCM) 10K type strain sequencing project: providing services to taxonomists for standard genome sequencing and annotation.</title>
        <authorList>
            <consortium name="The Broad Institute Genomics Platform"/>
            <consortium name="The Broad Institute Genome Sequencing Center for Infectious Disease"/>
            <person name="Wu L."/>
            <person name="Ma J."/>
        </authorList>
    </citation>
    <scope>NUCLEOTIDE SEQUENCE [LARGE SCALE GENOMIC DNA]</scope>
    <source>
        <strain evidence="4">KACC 12633</strain>
    </source>
</reference>
<evidence type="ECO:0000256" key="1">
    <source>
        <dbReference type="ARBA" id="ARBA00007847"/>
    </source>
</evidence>
<proteinExistence type="inferred from homology"/>
<sequence>MTASRLGLRLGIIGGLGPLASADFYRKLTELTPARTDTDHLPLVLLSLPQLPDRTEAILNGSDAVLDALMDAVSTLDKLGVERIAIPCNTAHHWFDALSRATRAKIVHIVDSVVEEMAQFPGARRVTLLATRGTLASGFYQNALLAADHEIYAPRRQDFQNLVDAAIRDVKSGALADAATALNSALARCREESVDVTILACTELSAISHRIDTDPSGIVDSNTALARTCLRQLGLLTKPDRAREARTAARSTG</sequence>
<dbReference type="Gene3D" id="3.40.50.1860">
    <property type="match status" value="2"/>
</dbReference>
<dbReference type="PANTHER" id="PTHR21198">
    <property type="entry name" value="GLUTAMATE RACEMASE"/>
    <property type="match status" value="1"/>
</dbReference>
<keyword evidence="4" id="KW-1185">Reference proteome</keyword>
<accession>A0ABW0Q1U0</accession>
<name>A0ABW0Q1U0_9HYPH</name>
<dbReference type="RefSeq" id="WP_266344524.1">
    <property type="nucleotide sequence ID" value="NZ_JAPKNH010000005.1"/>
</dbReference>
<dbReference type="InterPro" id="IPR015942">
    <property type="entry name" value="Asp/Glu/hydantoin_racemase"/>
</dbReference>
<evidence type="ECO:0000256" key="2">
    <source>
        <dbReference type="ARBA" id="ARBA00023235"/>
    </source>
</evidence>
<dbReference type="Pfam" id="PF01177">
    <property type="entry name" value="Asp_Glu_race"/>
    <property type="match status" value="1"/>
</dbReference>
<gene>
    <name evidence="3" type="ORF">ACFPP9_23270</name>
</gene>
<dbReference type="Proteomes" id="UP001596150">
    <property type="component" value="Unassembled WGS sequence"/>
</dbReference>
<comment type="similarity">
    <text evidence="1">Belongs to the aspartate/glutamate racemases family.</text>
</comment>
<dbReference type="EMBL" id="JBHSML010000014">
    <property type="protein sequence ID" value="MFC5518715.1"/>
    <property type="molecule type" value="Genomic_DNA"/>
</dbReference>
<evidence type="ECO:0000313" key="3">
    <source>
        <dbReference type="EMBL" id="MFC5518715.1"/>
    </source>
</evidence>
<keyword evidence="2" id="KW-0413">Isomerase</keyword>
<protein>
    <submittedName>
        <fullName evidence="3">Aspartate/glutamate racemase family protein</fullName>
    </submittedName>
</protein>
<organism evidence="3 4">
    <name type="scientific">Kaistia terrae</name>
    <dbReference type="NCBI Taxonomy" id="537017"/>
    <lineage>
        <taxon>Bacteria</taxon>
        <taxon>Pseudomonadati</taxon>
        <taxon>Pseudomonadota</taxon>
        <taxon>Alphaproteobacteria</taxon>
        <taxon>Hyphomicrobiales</taxon>
        <taxon>Kaistiaceae</taxon>
        <taxon>Kaistia</taxon>
    </lineage>
</organism>
<dbReference type="InterPro" id="IPR001920">
    <property type="entry name" value="Asp/Glu_race"/>
</dbReference>
<comment type="caution">
    <text evidence="3">The sequence shown here is derived from an EMBL/GenBank/DDBJ whole genome shotgun (WGS) entry which is preliminary data.</text>
</comment>
<dbReference type="NCBIfam" id="TIGR00035">
    <property type="entry name" value="asp_race"/>
    <property type="match status" value="1"/>
</dbReference>
<dbReference type="PANTHER" id="PTHR21198:SF7">
    <property type="entry name" value="ASPARTATE-GLUTAMATE RACEMASE FAMILY"/>
    <property type="match status" value="1"/>
</dbReference>
<evidence type="ECO:0000313" key="4">
    <source>
        <dbReference type="Proteomes" id="UP001596150"/>
    </source>
</evidence>
<dbReference type="SUPFAM" id="SSF53681">
    <property type="entry name" value="Aspartate/glutamate racemase"/>
    <property type="match status" value="2"/>
</dbReference>